<comment type="function">
    <text evidence="5">Involved in the post-translational conjugation of arginine to the N-terminal aspartate or glutamate of a protein. This arginylation is required for degradation of the protein via the ubiquitin pathway.</text>
</comment>
<dbReference type="PANTHER" id="PTHR21367:SF1">
    <property type="entry name" value="ARGINYL-TRNA--PROTEIN TRANSFERASE 1"/>
    <property type="match status" value="1"/>
</dbReference>
<feature type="region of interest" description="Disordered" evidence="6">
    <location>
        <begin position="187"/>
        <end position="228"/>
    </location>
</feature>
<dbReference type="GO" id="GO:0004057">
    <property type="term" value="F:arginyl-tRNA--protein transferase activity"/>
    <property type="evidence" value="ECO:0007669"/>
    <property type="project" value="UniProtKB-EC"/>
</dbReference>
<accession>A0A8C6MH64</accession>
<reference evidence="9" key="3">
    <citation type="submission" date="2025-09" db="UniProtKB">
        <authorList>
            <consortium name="Ensembl"/>
        </authorList>
    </citation>
    <scope>IDENTIFICATION</scope>
</reference>
<dbReference type="AlphaFoldDB" id="A0A8C6MH64"/>
<name>A0A8C6MH64_NOTFU</name>
<proteinExistence type="inferred from homology"/>
<keyword evidence="4 5" id="KW-0012">Acyltransferase</keyword>
<protein>
    <recommendedName>
        <fullName evidence="5">Arginyl-tRNA--protein transferase 1</fullName>
        <shortName evidence="5">Arginyltransferase 1</shortName>
        <shortName evidence="5">R-transferase 1</shortName>
        <ecNumber evidence="5">2.3.2.8</ecNumber>
    </recommendedName>
    <alternativeName>
        <fullName evidence="5">Arginine-tRNA--protein transferase 1</fullName>
    </alternativeName>
</protein>
<evidence type="ECO:0000313" key="9">
    <source>
        <dbReference type="Ensembl" id="ENSNFUP00015034221.1"/>
    </source>
</evidence>
<organism evidence="9 10">
    <name type="scientific">Nothobranchius furzeri</name>
    <name type="common">Turquoise killifish</name>
    <dbReference type="NCBI Taxonomy" id="105023"/>
    <lineage>
        <taxon>Eukaryota</taxon>
        <taxon>Metazoa</taxon>
        <taxon>Chordata</taxon>
        <taxon>Craniata</taxon>
        <taxon>Vertebrata</taxon>
        <taxon>Euteleostomi</taxon>
        <taxon>Actinopterygii</taxon>
        <taxon>Neopterygii</taxon>
        <taxon>Teleostei</taxon>
        <taxon>Neoteleostei</taxon>
        <taxon>Acanthomorphata</taxon>
        <taxon>Ovalentaria</taxon>
        <taxon>Atherinomorphae</taxon>
        <taxon>Cyprinodontiformes</taxon>
        <taxon>Nothobranchiidae</taxon>
        <taxon>Nothobranchius</taxon>
    </lineage>
</organism>
<evidence type="ECO:0000256" key="5">
    <source>
        <dbReference type="PIRNR" id="PIRNR037207"/>
    </source>
</evidence>
<feature type="compositionally biased region" description="Basic and acidic residues" evidence="6">
    <location>
        <begin position="195"/>
        <end position="214"/>
    </location>
</feature>
<evidence type="ECO:0000256" key="6">
    <source>
        <dbReference type="SAM" id="MobiDB-lite"/>
    </source>
</evidence>
<evidence type="ECO:0000256" key="4">
    <source>
        <dbReference type="ARBA" id="ARBA00023315"/>
    </source>
</evidence>
<reference evidence="9" key="2">
    <citation type="submission" date="2025-08" db="UniProtKB">
        <authorList>
            <consortium name="Ensembl"/>
        </authorList>
    </citation>
    <scope>IDENTIFICATION</scope>
</reference>
<evidence type="ECO:0000259" key="8">
    <source>
        <dbReference type="Pfam" id="PF04377"/>
    </source>
</evidence>
<dbReference type="Ensembl" id="ENSNFUT00015035762.1">
    <property type="protein sequence ID" value="ENSNFUP00015034221.1"/>
    <property type="gene ID" value="ENSNFUG00015014012.1"/>
</dbReference>
<dbReference type="InterPro" id="IPR007471">
    <property type="entry name" value="N-end_Aminoacyl_Trfase_N"/>
</dbReference>
<dbReference type="InterPro" id="IPR016181">
    <property type="entry name" value="Acyl_CoA_acyltransferase"/>
</dbReference>
<dbReference type="Proteomes" id="UP000694548">
    <property type="component" value="Chromosome sgr03"/>
</dbReference>
<evidence type="ECO:0000256" key="1">
    <source>
        <dbReference type="ARBA" id="ARBA00009991"/>
    </source>
</evidence>
<dbReference type="GeneTree" id="ENSGT00500000044903"/>
<dbReference type="EC" id="2.3.2.8" evidence="5"/>
<dbReference type="GO" id="GO:0005737">
    <property type="term" value="C:cytoplasm"/>
    <property type="evidence" value="ECO:0007669"/>
    <property type="project" value="TreeGrafter"/>
</dbReference>
<reference evidence="9" key="1">
    <citation type="submission" date="2014-08" db="EMBL/GenBank/DDBJ databases">
        <authorList>
            <person name="Senf B."/>
            <person name="Petzold A."/>
            <person name="Downie B.R."/>
            <person name="Koch P."/>
            <person name="Platzer M."/>
        </authorList>
    </citation>
    <scope>NUCLEOTIDE SEQUENCE [LARGE SCALE GENOMIC DNA]</scope>
    <source>
        <strain evidence="9">GRZ</strain>
    </source>
</reference>
<comment type="catalytic activity">
    <reaction evidence="5">
        <text>an N-terminal L-alpha-aminoacyl-[protein] + L-arginyl-tRNA(Arg) = an N-terminal L-arginyl-L-aminoacyl-[protein] + tRNA(Arg) + H(+)</text>
        <dbReference type="Rhea" id="RHEA:10208"/>
        <dbReference type="Rhea" id="RHEA-COMP:9658"/>
        <dbReference type="Rhea" id="RHEA-COMP:9673"/>
        <dbReference type="Rhea" id="RHEA-COMP:10636"/>
        <dbReference type="Rhea" id="RHEA-COMP:10638"/>
        <dbReference type="ChEBI" id="CHEBI:15378"/>
        <dbReference type="ChEBI" id="CHEBI:78442"/>
        <dbReference type="ChEBI" id="CHEBI:78513"/>
        <dbReference type="ChEBI" id="CHEBI:78597"/>
        <dbReference type="ChEBI" id="CHEBI:83562"/>
        <dbReference type="EC" id="2.3.2.8"/>
    </reaction>
</comment>
<dbReference type="InterPro" id="IPR007472">
    <property type="entry name" value="N-end_Aminoacyl_Trfase_C"/>
</dbReference>
<evidence type="ECO:0000313" key="10">
    <source>
        <dbReference type="Proteomes" id="UP000694548"/>
    </source>
</evidence>
<sequence length="494" mass="56526">MAGNKSYTIVEYFGGDDGYRCGYCKNEKGNFSNGMWSHTMTVQDYQDLIDRGWRRSGKYVYKPTLKKTCCPQYTIRCHAQKFQPSKSHKKVLKKMSKFISQGELPIGREDEEPMDSVWSEAGPREPTKACQSDVTCADITDIHQEVPKCPPVVEVQEELGDSSKKKVHKRFFPLFCFHVWVPGKGADPNRPPCRKAKDLRKERRLQKDQIRQHADVPNPNPTRSNQPKSLEDFIRESLGDDASHQLEVRLVPVNFEDPQFAVSYEQSVALYARYQMAIHGDDPSECSESEFRRFLCDSPLEAESSPDGPEVGYGSFHQQYWLDGRIVAVGVIDILPTCVSSVYLYYHPDFASLSLGSYSALREIAFTRQLQKQSPKLSYYYLGFYIHSCPKMRYKGQYRPADLLCPETYAWVPIERCVTRLDNSHYARLNQDPDAGDALALKDVGRVLVLYRRTVMPYAAYTRKRKGPSDEATVQQYAGLVGQDCAERILLFRS</sequence>
<keyword evidence="2 5" id="KW-0808">Transferase</keyword>
<feature type="domain" description="N-end aminoacyl transferase N-terminal" evidence="7">
    <location>
        <begin position="20"/>
        <end position="90"/>
    </location>
</feature>
<evidence type="ECO:0000256" key="3">
    <source>
        <dbReference type="ARBA" id="ARBA00022786"/>
    </source>
</evidence>
<comment type="similarity">
    <text evidence="1 5">Belongs to the R-transferase family.</text>
</comment>
<dbReference type="InterPro" id="IPR017137">
    <property type="entry name" value="Arg-tRNA-P_Trfase_1_euk"/>
</dbReference>
<dbReference type="Pfam" id="PF04376">
    <property type="entry name" value="ATE_N"/>
    <property type="match status" value="1"/>
</dbReference>
<gene>
    <name evidence="9" type="primary">ALDH18A1</name>
</gene>
<feature type="domain" description="N-end rule aminoacyl transferase C-terminal" evidence="8">
    <location>
        <begin position="267"/>
        <end position="405"/>
    </location>
</feature>
<keyword evidence="3 5" id="KW-0833">Ubl conjugation pathway</keyword>
<evidence type="ECO:0000256" key="2">
    <source>
        <dbReference type="ARBA" id="ARBA00022679"/>
    </source>
</evidence>
<dbReference type="InterPro" id="IPR030700">
    <property type="entry name" value="N-end_Aminoacyl_Trfase"/>
</dbReference>
<evidence type="ECO:0000259" key="7">
    <source>
        <dbReference type="Pfam" id="PF04376"/>
    </source>
</evidence>
<dbReference type="PIRSF" id="PIRSF037207">
    <property type="entry name" value="ATE1_euk"/>
    <property type="match status" value="1"/>
</dbReference>
<keyword evidence="10" id="KW-1185">Reference proteome</keyword>
<dbReference type="SUPFAM" id="SSF55729">
    <property type="entry name" value="Acyl-CoA N-acyltransferases (Nat)"/>
    <property type="match status" value="1"/>
</dbReference>
<dbReference type="Pfam" id="PF04377">
    <property type="entry name" value="ATE_C"/>
    <property type="match status" value="1"/>
</dbReference>
<dbReference type="PANTHER" id="PTHR21367">
    <property type="entry name" value="ARGININE-TRNA-PROTEIN TRANSFERASE 1"/>
    <property type="match status" value="1"/>
</dbReference>